<name>A0A7C4NS74_STAMA</name>
<proteinExistence type="predicted"/>
<comment type="caution">
    <text evidence="1">The sequence shown here is derived from an EMBL/GenBank/DDBJ whole genome shotgun (WGS) entry which is preliminary data.</text>
</comment>
<accession>A0A7C4NS74</accession>
<gene>
    <name evidence="1" type="ORF">ENU20_04890</name>
</gene>
<protein>
    <submittedName>
        <fullName evidence="1">Uncharacterized protein</fullName>
    </submittedName>
</protein>
<organism evidence="1">
    <name type="scientific">Staphylothermus marinus</name>
    <dbReference type="NCBI Taxonomy" id="2280"/>
    <lineage>
        <taxon>Archaea</taxon>
        <taxon>Thermoproteota</taxon>
        <taxon>Thermoprotei</taxon>
        <taxon>Desulfurococcales</taxon>
        <taxon>Desulfurococcaceae</taxon>
        <taxon>Staphylothermus</taxon>
    </lineage>
</organism>
<dbReference type="EMBL" id="DTBP01000043">
    <property type="protein sequence ID" value="HGQ74392.1"/>
    <property type="molecule type" value="Genomic_DNA"/>
</dbReference>
<evidence type="ECO:0000313" key="1">
    <source>
        <dbReference type="EMBL" id="HGQ74392.1"/>
    </source>
</evidence>
<reference evidence="1" key="1">
    <citation type="journal article" date="2020" name="mSystems">
        <title>Genome- and Community-Level Interaction Insights into Carbon Utilization and Element Cycling Functions of Hydrothermarchaeota in Hydrothermal Sediment.</title>
        <authorList>
            <person name="Zhou Z."/>
            <person name="Liu Y."/>
            <person name="Xu W."/>
            <person name="Pan J."/>
            <person name="Luo Z.H."/>
            <person name="Li M."/>
        </authorList>
    </citation>
    <scope>NUCLEOTIDE SEQUENCE [LARGE SCALE GENOMIC DNA]</scope>
    <source>
        <strain evidence="1">SpSt-648</strain>
    </source>
</reference>
<sequence length="81" mass="9966">MISREAREAMNLLERLLEFREDYFSNDCLNSEGRKVIEKVFLYLLNNEPLLKKRIAKLRKKPCYEDISRFYEGLRRLFREF</sequence>
<dbReference type="AlphaFoldDB" id="A0A7C4NS74"/>